<evidence type="ECO:0000313" key="2">
    <source>
        <dbReference type="Proteomes" id="UP001392318"/>
    </source>
</evidence>
<name>A0ACC6RM03_9BURK</name>
<accession>A0ACC6RM03</accession>
<organism evidence="1 2">
    <name type="scientific">Paraburkholderia unamae</name>
    <dbReference type="NCBI Taxonomy" id="219649"/>
    <lineage>
        <taxon>Bacteria</taxon>
        <taxon>Pseudomonadati</taxon>
        <taxon>Pseudomonadota</taxon>
        <taxon>Betaproteobacteria</taxon>
        <taxon>Burkholderiales</taxon>
        <taxon>Burkholderiaceae</taxon>
        <taxon>Paraburkholderia</taxon>
    </lineage>
</organism>
<reference evidence="1" key="1">
    <citation type="submission" date="2024-01" db="EMBL/GenBank/DDBJ databases">
        <title>The diversity of rhizobia nodulating Mimosa spp. in eleven states of Brazil covering several biomes is determined by host plant, location, and edaphic factors.</title>
        <authorList>
            <person name="Rouws L."/>
            <person name="Barauna A."/>
            <person name="Beukes C."/>
            <person name="De Faria S.M."/>
            <person name="Gross E."/>
            <person name="Dos Reis Junior F.B."/>
            <person name="Simon M."/>
            <person name="Maluk M."/>
            <person name="Odee D.W."/>
            <person name="Kenicer G."/>
            <person name="Young J.P.W."/>
            <person name="Reis V.M."/>
            <person name="Zilli J."/>
            <person name="James E.K."/>
        </authorList>
    </citation>
    <scope>NUCLEOTIDE SEQUENCE</scope>
    <source>
        <strain evidence="1">JPY452</strain>
    </source>
</reference>
<comment type="caution">
    <text evidence="1">The sequence shown here is derived from an EMBL/GenBank/DDBJ whole genome shotgun (WGS) entry which is preliminary data.</text>
</comment>
<gene>
    <name evidence="1" type="ORF">VSR83_21680</name>
</gene>
<dbReference type="EMBL" id="JAYMRU010000016">
    <property type="protein sequence ID" value="MEM5402681.1"/>
    <property type="molecule type" value="Genomic_DNA"/>
</dbReference>
<evidence type="ECO:0000313" key="1">
    <source>
        <dbReference type="EMBL" id="MEM5402681.1"/>
    </source>
</evidence>
<protein>
    <submittedName>
        <fullName evidence="1">Uncharacterized protein</fullName>
    </submittedName>
</protein>
<sequence length="124" mass="13920">MKLNSARMLEIMESSREYLAGELARRFDASMAQINDMLCTLAEEGLVHMSSHSSRIVRLQRLSFVPQPPKPLVSDMATSAAVSTPPFTRQMNGWLRDYEVPRDARPTFTLSATWNFSSGITPGR</sequence>
<keyword evidence="2" id="KW-1185">Reference proteome</keyword>
<dbReference type="Proteomes" id="UP001392318">
    <property type="component" value="Unassembled WGS sequence"/>
</dbReference>
<proteinExistence type="predicted"/>